<dbReference type="EnsemblPlants" id="ORUFI12G11690.1">
    <property type="protein sequence ID" value="ORUFI12G11690.1"/>
    <property type="gene ID" value="ORUFI12G11690"/>
</dbReference>
<dbReference type="HOGENOM" id="CLU_2816560_0_0_1"/>
<accession>A0A0E0RGR8</accession>
<protein>
    <submittedName>
        <fullName evidence="1">Uncharacterized protein</fullName>
    </submittedName>
</protein>
<dbReference type="Gramene" id="ORUFI12G11690.1">
    <property type="protein sequence ID" value="ORUFI12G11690.1"/>
    <property type="gene ID" value="ORUFI12G11690"/>
</dbReference>
<keyword evidence="2" id="KW-1185">Reference proteome</keyword>
<reference evidence="2" key="1">
    <citation type="submission" date="2013-06" db="EMBL/GenBank/DDBJ databases">
        <authorList>
            <person name="Zhao Q."/>
        </authorList>
    </citation>
    <scope>NUCLEOTIDE SEQUENCE</scope>
    <source>
        <strain evidence="2">cv. W1943</strain>
    </source>
</reference>
<proteinExistence type="predicted"/>
<dbReference type="OMA" id="YYDSIFD"/>
<sequence>MAREVDSRKRRGHSLIGIGKTDKSSSSLFSFDLAAACVKVGRMVALNLKTDLGDYYDSIFDVEGVKM</sequence>
<evidence type="ECO:0000313" key="1">
    <source>
        <dbReference type="EnsemblPlants" id="ORUFI12G11690.1"/>
    </source>
</evidence>
<dbReference type="AlphaFoldDB" id="A0A0E0RGR8"/>
<reference evidence="1" key="2">
    <citation type="submission" date="2015-06" db="UniProtKB">
        <authorList>
            <consortium name="EnsemblPlants"/>
        </authorList>
    </citation>
    <scope>IDENTIFICATION</scope>
</reference>
<organism evidence="1 2">
    <name type="scientific">Oryza rufipogon</name>
    <name type="common">Brownbeard rice</name>
    <name type="synonym">Asian wild rice</name>
    <dbReference type="NCBI Taxonomy" id="4529"/>
    <lineage>
        <taxon>Eukaryota</taxon>
        <taxon>Viridiplantae</taxon>
        <taxon>Streptophyta</taxon>
        <taxon>Embryophyta</taxon>
        <taxon>Tracheophyta</taxon>
        <taxon>Spermatophyta</taxon>
        <taxon>Magnoliopsida</taxon>
        <taxon>Liliopsida</taxon>
        <taxon>Poales</taxon>
        <taxon>Poaceae</taxon>
        <taxon>BOP clade</taxon>
        <taxon>Oryzoideae</taxon>
        <taxon>Oryzeae</taxon>
        <taxon>Oryzinae</taxon>
        <taxon>Oryza</taxon>
    </lineage>
</organism>
<name>A0A0E0RGR8_ORYRU</name>
<dbReference type="Proteomes" id="UP000008022">
    <property type="component" value="Unassembled WGS sequence"/>
</dbReference>
<evidence type="ECO:0000313" key="2">
    <source>
        <dbReference type="Proteomes" id="UP000008022"/>
    </source>
</evidence>